<evidence type="ECO:0000256" key="2">
    <source>
        <dbReference type="SAM" id="MobiDB-lite"/>
    </source>
</evidence>
<evidence type="ECO:0000256" key="1">
    <source>
        <dbReference type="SAM" id="Coils"/>
    </source>
</evidence>
<protein>
    <submittedName>
        <fullName evidence="3">Smc ATPase domain-containing protein</fullName>
    </submittedName>
</protein>
<reference evidence="3" key="1">
    <citation type="submission" date="2022-06" db="EMBL/GenBank/DDBJ databases">
        <authorList>
            <person name="Legendre M."/>
            <person name="Claverie J.-M."/>
            <person name="Alempic J.-M."/>
            <person name="Abergel C."/>
        </authorList>
    </citation>
    <scope>NUCLEOTIDE SEQUENCE</scope>
    <source>
        <strain evidence="3">Kuranda</strain>
    </source>
</reference>
<keyword evidence="1" id="KW-0175">Coiled coil</keyword>
<evidence type="ECO:0000313" key="4">
    <source>
        <dbReference type="Proteomes" id="UP001185135"/>
    </source>
</evidence>
<feature type="coiled-coil region" evidence="1">
    <location>
        <begin position="86"/>
        <end position="127"/>
    </location>
</feature>
<dbReference type="Proteomes" id="UP001185135">
    <property type="component" value="Segment"/>
</dbReference>
<gene>
    <name evidence="3" type="ORF">pkur_cds_292</name>
</gene>
<proteinExistence type="predicted"/>
<accession>A0AA95ECY1</accession>
<organism evidence="3 4">
    <name type="scientific">Pandoravirus kuranda</name>
    <dbReference type="NCBI Taxonomy" id="3019033"/>
    <lineage>
        <taxon>Viruses</taxon>
        <taxon>Pandoravirus</taxon>
    </lineage>
</organism>
<dbReference type="EMBL" id="ON887157">
    <property type="protein sequence ID" value="WBR14467.1"/>
    <property type="molecule type" value="Genomic_DNA"/>
</dbReference>
<name>A0AA95ECY1_9VIRU</name>
<feature type="coiled-coil region" evidence="1">
    <location>
        <begin position="159"/>
        <end position="193"/>
    </location>
</feature>
<evidence type="ECO:0000313" key="3">
    <source>
        <dbReference type="EMBL" id="WBR14467.1"/>
    </source>
</evidence>
<sequence length="598" mass="64558">MEAEEQRPTRRRRREEAEAPPAVGMEEEEQPGAEQLLLEGATQEEMSGTPRFLPEAVLEALPADVRERLSLDRARVLAESQVNLRLAEVTADAERLRADLARTDAERRRLRNQMNALERQLAESEFGNVEDDPRYRAYMALRGGALALTEAQIRETTTYQRLEAEVVDLRRALADAIERAVRAEAQVVETEQRFLNQVSDLQQALGAVAITTAGTAVADAMSATGWYTMGLLALVDLRQQAGVSTGDTPRPYYAAAAQPTFDRFTDEAARGAAAVIQGQAAPVASIVEQGNDRIAQLADERDALPADDPLRVEYDRAIGFIRDTVATRGAELDTLERAADPGRLAGDYAITMRAAYAFLRAASLLDDAATVDAIATILPVQLTASPDSARYLLNAAIWYDQGQQGDFIQVPLNAANVIQAWTAARVMRALWWPLARAIADPDTTSEALAALWVALAGLDQPYPSPGADFTTPAGRDEFYDRLEAEFIAAFEEPTPDSLARVWNAGHPGQPVAGLAALICGIVSTGSARLLRVPRDLVLACEDAARATGSVEAVLAQATSLFGFGLPPWNSAEVPVARALLRPETGAGAMQTTAKTPFS</sequence>
<feature type="region of interest" description="Disordered" evidence="2">
    <location>
        <begin position="1"/>
        <end position="48"/>
    </location>
</feature>